<evidence type="ECO:0000256" key="3">
    <source>
        <dbReference type="ARBA" id="ARBA00022448"/>
    </source>
</evidence>
<keyword evidence="15" id="KW-1185">Reference proteome</keyword>
<reference evidence="15" key="1">
    <citation type="submission" date="2011-04" db="EMBL/GenBank/DDBJ databases">
        <title>The complete genome of Porphyromonas asaccharolytica DSM 20707.</title>
        <authorList>
            <person name="Lucas S."/>
            <person name="Han J."/>
            <person name="Lapidus A."/>
            <person name="Bruce D."/>
            <person name="Goodwin L."/>
            <person name="Pitluck S."/>
            <person name="Peters L."/>
            <person name="Kyrpides N."/>
            <person name="Mavromatis K."/>
            <person name="Ivanova N."/>
            <person name="Ovchinnikova G."/>
            <person name="Pagani I."/>
            <person name="Lu M."/>
            <person name="Detter J.C."/>
            <person name="Tapia R."/>
            <person name="Han C."/>
            <person name="Land M."/>
            <person name="Hauser L."/>
            <person name="Markowitz V."/>
            <person name="Cheng J.-F."/>
            <person name="Hugenholtz P."/>
            <person name="Woyke T."/>
            <person name="Wu D."/>
            <person name="Gronow S."/>
            <person name="Wellnitz S."/>
            <person name="Brambilla E."/>
            <person name="Klenk H.-P."/>
            <person name="Eisen J.A."/>
        </authorList>
    </citation>
    <scope>NUCLEOTIDE SEQUENCE [LARGE SCALE GENOMIC DNA]</scope>
    <source>
        <strain evidence="15">ATCC 25260 / DSM 20707 / VPI 4198</strain>
    </source>
</reference>
<keyword evidence="6" id="KW-0479">Metal-binding</keyword>
<feature type="binding site" description="M2 metal binding site" evidence="13">
    <location>
        <position position="148"/>
    </location>
    <ligand>
        <name>Fe(2+)</name>
        <dbReference type="ChEBI" id="CHEBI:29033"/>
    </ligand>
</feature>
<accession>F4KM15</accession>
<evidence type="ECO:0000256" key="4">
    <source>
        <dbReference type="ARBA" id="ARBA00022475"/>
    </source>
</evidence>
<feature type="binding site" description="M1 metal binding site" evidence="13">
    <location>
        <position position="151"/>
    </location>
    <ligand>
        <name>Zn(2+)</name>
        <dbReference type="ChEBI" id="CHEBI:29105"/>
    </ligand>
</feature>
<name>F4KM15_PORAD</name>
<feature type="transmembrane region" description="Helical" evidence="13">
    <location>
        <begin position="12"/>
        <end position="33"/>
    </location>
</feature>
<dbReference type="Pfam" id="PF02535">
    <property type="entry name" value="Zip"/>
    <property type="match status" value="1"/>
</dbReference>
<dbReference type="AlphaFoldDB" id="F4KM15"/>
<evidence type="ECO:0000256" key="9">
    <source>
        <dbReference type="ARBA" id="ARBA00022989"/>
    </source>
</evidence>
<keyword evidence="11 13" id="KW-0406">Ion transport</keyword>
<evidence type="ECO:0000256" key="6">
    <source>
        <dbReference type="ARBA" id="ARBA00022723"/>
    </source>
</evidence>
<feature type="transmembrane region" description="Helical" evidence="13">
    <location>
        <begin position="261"/>
        <end position="278"/>
    </location>
</feature>
<dbReference type="GO" id="GO:0046872">
    <property type="term" value="F:metal ion binding"/>
    <property type="evidence" value="ECO:0007669"/>
    <property type="project" value="UniProtKB-KW"/>
</dbReference>
<keyword evidence="13" id="KW-0997">Cell inner membrane</keyword>
<proteinExistence type="inferred from homology"/>
<feature type="transmembrane region" description="Helical" evidence="13">
    <location>
        <begin position="199"/>
        <end position="220"/>
    </location>
</feature>
<dbReference type="RefSeq" id="WP_004330451.1">
    <property type="nucleotide sequence ID" value="NC_015501.1"/>
</dbReference>
<dbReference type="PANTHER" id="PTHR11040:SF205">
    <property type="entry name" value="ZINC TRANSPORTER ZUPT"/>
    <property type="match status" value="1"/>
</dbReference>
<sequence length="279" mass="30144">MLLDTSNTQVFYAFLITLWAGLSTGIGSALIFFTKRTNRIFLSVSLGFSAGVMVYVSFVELFRSAETTMTPFYGERLATLYATLAFFAGVALIGIIDRLIPEAENPHELPDQSAVRNLQNESVQTTTVHQQSLLRTGMVTAIVLAIHNFPEGMVTFMSALTDLSLALPIAIAIALHNIPEGISVAIPIYHATGNKRKAFFLSLASGLAEPIGGLLGFLLLRPFLTPTVLGCCFAIIAGIMVYISFDELLPAAERFGHHHTALYGLIGGMAFMALSLLLL</sequence>
<feature type="transmembrane region" description="Helical" evidence="13">
    <location>
        <begin position="156"/>
        <end position="178"/>
    </location>
</feature>
<dbReference type="PANTHER" id="PTHR11040">
    <property type="entry name" value="ZINC/IRON TRANSPORTER"/>
    <property type="match status" value="1"/>
</dbReference>
<dbReference type="Proteomes" id="UP000006545">
    <property type="component" value="Chromosome"/>
</dbReference>
<evidence type="ECO:0000256" key="12">
    <source>
        <dbReference type="ARBA" id="ARBA00023136"/>
    </source>
</evidence>
<keyword evidence="4 13" id="KW-1003">Cell membrane</keyword>
<feature type="binding site" description="M2 metal binding site" evidence="13">
    <location>
        <position position="177"/>
    </location>
    <ligand>
        <name>Fe(2+)</name>
        <dbReference type="ChEBI" id="CHEBI:29033"/>
    </ligand>
</feature>
<feature type="binding site" description="M2 metal binding site" evidence="13">
    <location>
        <position position="180"/>
    </location>
    <ligand>
        <name>Fe(2+)</name>
        <dbReference type="ChEBI" id="CHEBI:29033"/>
    </ligand>
</feature>
<keyword evidence="10" id="KW-0408">Iron</keyword>
<evidence type="ECO:0000256" key="5">
    <source>
        <dbReference type="ARBA" id="ARBA00022692"/>
    </source>
</evidence>
<feature type="binding site" description="M1 metal binding site" evidence="13">
    <location>
        <position position="180"/>
    </location>
    <ligand>
        <name>Zn(2+)</name>
        <dbReference type="ChEBI" id="CHEBI:29105"/>
    </ligand>
</feature>
<keyword evidence="7 13" id="KW-0862">Zinc</keyword>
<keyword evidence="5 13" id="KW-0812">Transmembrane</keyword>
<comment type="subcellular location">
    <subcellularLocation>
        <location evidence="13">Cell inner membrane</location>
        <topology evidence="13">Multi-pass membrane protein</topology>
    </subcellularLocation>
    <subcellularLocation>
        <location evidence="1">Cell membrane</location>
        <topology evidence="1">Multi-pass membrane protein</topology>
    </subcellularLocation>
</comment>
<dbReference type="InterPro" id="IPR023498">
    <property type="entry name" value="Zn_transptr_ZupT"/>
</dbReference>
<dbReference type="STRING" id="879243.Poras_0249"/>
<feature type="binding site" description="M2 metal binding site" evidence="13">
    <location>
        <position position="209"/>
    </location>
    <ligand>
        <name>Fe(2+)</name>
        <dbReference type="ChEBI" id="CHEBI:29033"/>
    </ligand>
</feature>
<organism evidence="14 15">
    <name type="scientific">Porphyromonas asaccharolytica (strain ATCC 25260 / DSM 20707 / BCRC 10618 / CCUG 7834 / JCM 6326 / LMG 13178 / VPI 4198 / B440)</name>
    <name type="common">Bacteroides asaccharolyticus</name>
    <dbReference type="NCBI Taxonomy" id="879243"/>
    <lineage>
        <taxon>Bacteria</taxon>
        <taxon>Pseudomonadati</taxon>
        <taxon>Bacteroidota</taxon>
        <taxon>Bacteroidia</taxon>
        <taxon>Bacteroidales</taxon>
        <taxon>Porphyromonadaceae</taxon>
        <taxon>Porphyromonas</taxon>
    </lineage>
</organism>
<feature type="transmembrane region" description="Helical" evidence="13">
    <location>
        <begin position="40"/>
        <end position="58"/>
    </location>
</feature>
<feature type="transmembrane region" description="Helical" evidence="13">
    <location>
        <begin position="78"/>
        <end position="96"/>
    </location>
</feature>
<feature type="transmembrane region" description="Helical" evidence="13">
    <location>
        <begin position="226"/>
        <end position="249"/>
    </location>
</feature>
<evidence type="ECO:0000313" key="15">
    <source>
        <dbReference type="Proteomes" id="UP000006545"/>
    </source>
</evidence>
<protein>
    <recommendedName>
        <fullName evidence="13">Zinc transporter ZupT</fullName>
    </recommendedName>
</protein>
<dbReference type="HOGENOM" id="CLU_015114_1_3_10"/>
<comment type="function">
    <text evidence="13">Mediates zinc uptake. May also transport other divalent cations.</text>
</comment>
<evidence type="ECO:0000256" key="7">
    <source>
        <dbReference type="ARBA" id="ARBA00022833"/>
    </source>
</evidence>
<evidence type="ECO:0000256" key="10">
    <source>
        <dbReference type="ARBA" id="ARBA00023004"/>
    </source>
</evidence>
<dbReference type="InterPro" id="IPR003689">
    <property type="entry name" value="ZIP"/>
</dbReference>
<dbReference type="HAMAP" id="MF_00548">
    <property type="entry name" value="ZupT"/>
    <property type="match status" value="1"/>
</dbReference>
<dbReference type="GO" id="GO:0005886">
    <property type="term" value="C:plasma membrane"/>
    <property type="evidence" value="ECO:0007669"/>
    <property type="project" value="UniProtKB-SubCell"/>
</dbReference>
<comment type="similarity">
    <text evidence="2 13">Belongs to the ZIP transporter (TC 2.A.5) family. ZupT subfamily.</text>
</comment>
<keyword evidence="8 13" id="KW-0864">Zinc transport</keyword>
<comment type="catalytic activity">
    <reaction evidence="13">
        <text>Zn(2+)(in) = Zn(2+)(out)</text>
        <dbReference type="Rhea" id="RHEA:29351"/>
        <dbReference type="ChEBI" id="CHEBI:29105"/>
    </reaction>
</comment>
<evidence type="ECO:0000313" key="14">
    <source>
        <dbReference type="EMBL" id="AEE12203.1"/>
    </source>
</evidence>
<dbReference type="NCBIfam" id="NF003243">
    <property type="entry name" value="PRK04201.1"/>
    <property type="match status" value="1"/>
</dbReference>
<dbReference type="EMBL" id="CP002689">
    <property type="protein sequence ID" value="AEE12203.1"/>
    <property type="molecule type" value="Genomic_DNA"/>
</dbReference>
<keyword evidence="9 13" id="KW-1133">Transmembrane helix</keyword>
<dbReference type="GO" id="GO:0005385">
    <property type="term" value="F:zinc ion transmembrane transporter activity"/>
    <property type="evidence" value="ECO:0007669"/>
    <property type="project" value="UniProtKB-UniRule"/>
</dbReference>
<feature type="binding site" description="M2 metal binding site" evidence="13">
    <location>
        <position position="151"/>
    </location>
    <ligand>
        <name>Fe(2+)</name>
        <dbReference type="ChEBI" id="CHEBI:29033"/>
    </ligand>
</feature>
<evidence type="ECO:0000256" key="2">
    <source>
        <dbReference type="ARBA" id="ARBA00009703"/>
    </source>
</evidence>
<keyword evidence="12 13" id="KW-0472">Membrane</keyword>
<keyword evidence="3 13" id="KW-0813">Transport</keyword>
<dbReference type="OrthoDB" id="9787346at2"/>
<dbReference type="eggNOG" id="COG0428">
    <property type="taxonomic scope" value="Bacteria"/>
</dbReference>
<feature type="binding site" description="M1 metal binding site" evidence="13">
    <location>
        <position position="176"/>
    </location>
    <ligand>
        <name>Zn(2+)</name>
        <dbReference type="ChEBI" id="CHEBI:29105"/>
    </ligand>
</feature>
<evidence type="ECO:0000256" key="13">
    <source>
        <dbReference type="HAMAP-Rule" id="MF_00548"/>
    </source>
</evidence>
<dbReference type="KEGG" id="pah:Poras_0249"/>
<evidence type="ECO:0000256" key="11">
    <source>
        <dbReference type="ARBA" id="ARBA00023065"/>
    </source>
</evidence>
<gene>
    <name evidence="13" type="primary">zupT</name>
    <name evidence="14" type="ordered locus">Poras_0249</name>
</gene>
<evidence type="ECO:0000256" key="1">
    <source>
        <dbReference type="ARBA" id="ARBA00004651"/>
    </source>
</evidence>
<evidence type="ECO:0000256" key="8">
    <source>
        <dbReference type="ARBA" id="ARBA00022906"/>
    </source>
</evidence>